<dbReference type="InterPro" id="IPR002305">
    <property type="entry name" value="aa-tRNA-synth_Ic"/>
</dbReference>
<dbReference type="Pfam" id="PF00579">
    <property type="entry name" value="tRNA-synt_1b"/>
    <property type="match status" value="1"/>
</dbReference>
<dbReference type="EMBL" id="VMGN01000015">
    <property type="protein sequence ID" value="TSC94342.1"/>
    <property type="molecule type" value="Genomic_DNA"/>
</dbReference>
<keyword evidence="5 6" id="KW-0030">Aminoacyl-tRNA synthetase</keyword>
<accession>A0A554LNA0</accession>
<evidence type="ECO:0000256" key="2">
    <source>
        <dbReference type="ARBA" id="ARBA00022741"/>
    </source>
</evidence>
<feature type="non-terminal residue" evidence="6">
    <location>
        <position position="75"/>
    </location>
</feature>
<evidence type="ECO:0000256" key="3">
    <source>
        <dbReference type="ARBA" id="ARBA00022840"/>
    </source>
</evidence>
<reference evidence="6 7" key="1">
    <citation type="submission" date="2017-07" db="EMBL/GenBank/DDBJ databases">
        <title>Mechanisms for carbon and nitrogen cycling indicate functional differentiation within the Candidate Phyla Radiation.</title>
        <authorList>
            <person name="Danczak R.E."/>
            <person name="Johnston M.D."/>
            <person name="Kenah C."/>
            <person name="Slattery M."/>
            <person name="Wrighton K.C."/>
            <person name="Wilkins M.J."/>
        </authorList>
    </citation>
    <scope>NUCLEOTIDE SEQUENCE [LARGE SCALE GENOMIC DNA]</scope>
    <source>
        <strain evidence="6">Athens1014_28</strain>
    </source>
</reference>
<protein>
    <submittedName>
        <fullName evidence="6">Tryptophanyl-tRNA synthetase</fullName>
    </submittedName>
</protein>
<evidence type="ECO:0000256" key="4">
    <source>
        <dbReference type="ARBA" id="ARBA00022917"/>
    </source>
</evidence>
<keyword evidence="3" id="KW-0067">ATP-binding</keyword>
<dbReference type="GO" id="GO:0006436">
    <property type="term" value="P:tryptophanyl-tRNA aminoacylation"/>
    <property type="evidence" value="ECO:0007669"/>
    <property type="project" value="TreeGrafter"/>
</dbReference>
<dbReference type="PANTHER" id="PTHR43766:SF1">
    <property type="entry name" value="TRYPTOPHAN--TRNA LIGASE, MITOCHONDRIAL"/>
    <property type="match status" value="1"/>
</dbReference>
<dbReference type="GO" id="GO:0004830">
    <property type="term" value="F:tryptophan-tRNA ligase activity"/>
    <property type="evidence" value="ECO:0007669"/>
    <property type="project" value="TreeGrafter"/>
</dbReference>
<evidence type="ECO:0000256" key="5">
    <source>
        <dbReference type="ARBA" id="ARBA00023146"/>
    </source>
</evidence>
<evidence type="ECO:0000313" key="6">
    <source>
        <dbReference type="EMBL" id="TSC94342.1"/>
    </source>
</evidence>
<dbReference type="SUPFAM" id="SSF52374">
    <property type="entry name" value="Nucleotidylyl transferase"/>
    <property type="match status" value="1"/>
</dbReference>
<sequence>MKRVFSGIQPTGGLHLGNYLGAVQQWIDLQYKVDSPTGSTSLTAGSSEQVTSVFCVVDLHAITASRDPNLKENIY</sequence>
<proteinExistence type="predicted"/>
<gene>
    <name evidence="6" type="ORF">Athens101428_328</name>
</gene>
<keyword evidence="2" id="KW-0547">Nucleotide-binding</keyword>
<dbReference type="PANTHER" id="PTHR43766">
    <property type="entry name" value="TRYPTOPHAN--TRNA LIGASE, MITOCHONDRIAL"/>
    <property type="match status" value="1"/>
</dbReference>
<name>A0A554LNA0_9BACT</name>
<comment type="caution">
    <text evidence="6">The sequence shown here is derived from an EMBL/GenBank/DDBJ whole genome shotgun (WGS) entry which is preliminary data.</text>
</comment>
<organism evidence="6 7">
    <name type="scientific">Candidatus Berkelbacteria bacterium Athens1014_28</name>
    <dbReference type="NCBI Taxonomy" id="2017145"/>
    <lineage>
        <taxon>Bacteria</taxon>
        <taxon>Candidatus Berkelbacteria</taxon>
    </lineage>
</organism>
<dbReference type="PROSITE" id="PS00178">
    <property type="entry name" value="AA_TRNA_LIGASE_I"/>
    <property type="match status" value="1"/>
</dbReference>
<dbReference type="InterPro" id="IPR014729">
    <property type="entry name" value="Rossmann-like_a/b/a_fold"/>
</dbReference>
<dbReference type="GO" id="GO:0005524">
    <property type="term" value="F:ATP binding"/>
    <property type="evidence" value="ECO:0007669"/>
    <property type="project" value="UniProtKB-KW"/>
</dbReference>
<dbReference type="Proteomes" id="UP000316495">
    <property type="component" value="Unassembled WGS sequence"/>
</dbReference>
<dbReference type="InterPro" id="IPR001412">
    <property type="entry name" value="aa-tRNA-synth_I_CS"/>
</dbReference>
<keyword evidence="1" id="KW-0436">Ligase</keyword>
<keyword evidence="4" id="KW-0648">Protein biosynthesis</keyword>
<dbReference type="AlphaFoldDB" id="A0A554LNA0"/>
<dbReference type="InterPro" id="IPR050203">
    <property type="entry name" value="Trp-tRNA_synthetase"/>
</dbReference>
<evidence type="ECO:0000256" key="1">
    <source>
        <dbReference type="ARBA" id="ARBA00022598"/>
    </source>
</evidence>
<evidence type="ECO:0000313" key="7">
    <source>
        <dbReference type="Proteomes" id="UP000316495"/>
    </source>
</evidence>
<dbReference type="Gene3D" id="3.40.50.620">
    <property type="entry name" value="HUPs"/>
    <property type="match status" value="1"/>
</dbReference>